<name>A0A3B0X8B3_9ZZZZ</name>
<evidence type="ECO:0000313" key="1">
    <source>
        <dbReference type="EMBL" id="VAW53016.1"/>
    </source>
</evidence>
<dbReference type="GO" id="GO:0008237">
    <property type="term" value="F:metallopeptidase activity"/>
    <property type="evidence" value="ECO:0007669"/>
    <property type="project" value="InterPro"/>
</dbReference>
<dbReference type="SUPFAM" id="SSF55486">
    <property type="entry name" value="Metalloproteases ('zincins'), catalytic domain"/>
    <property type="match status" value="1"/>
</dbReference>
<accession>A0A3B0X8B3</accession>
<sequence length="369" mass="39574">MNVENGDFGSLTNAAVITLLQDAFDLWNNVSTATVNLSIDQTQIALDINETNFDTYMPGLDGANLNDSDNLNPVIFDSDGKIIEAIFGIGQTSLLGIAGSFINDDTGNYIEGFILINGANGGTDTEITLTLAHEAAHFIGLDHTQVDIDNDESSSGLPFSCFTTGADNYPLMYPISCRLSNNLHADDISAVSALYPTTDLSDSFGILTGIFVDELGDAILGANIWAENTGSGEVISIVSDYLKQGTGFYKLLLPAGNYTLHANSINTEFVAGSGVGPYSTSNTDISFSDPHPITEITYFGSDEPNDEVITITTNETFEINFSNTGALVKSNKNNEDEDDSIADLFGSLSHLTLILLTLSTLLLRRFKKH</sequence>
<dbReference type="InterPro" id="IPR024079">
    <property type="entry name" value="MetalloPept_cat_dom_sf"/>
</dbReference>
<dbReference type="Gene3D" id="3.40.390.10">
    <property type="entry name" value="Collagenase (Catalytic Domain)"/>
    <property type="match status" value="1"/>
</dbReference>
<dbReference type="EMBL" id="UOFE01000031">
    <property type="protein sequence ID" value="VAW53016.1"/>
    <property type="molecule type" value="Genomic_DNA"/>
</dbReference>
<protein>
    <recommendedName>
        <fullName evidence="2">Peptidase M10 metallopeptidase domain-containing protein</fullName>
    </recommendedName>
</protein>
<organism evidence="1">
    <name type="scientific">hydrothermal vent metagenome</name>
    <dbReference type="NCBI Taxonomy" id="652676"/>
    <lineage>
        <taxon>unclassified sequences</taxon>
        <taxon>metagenomes</taxon>
        <taxon>ecological metagenomes</taxon>
    </lineage>
</organism>
<dbReference type="AlphaFoldDB" id="A0A3B0X8B3"/>
<proteinExistence type="predicted"/>
<reference evidence="1" key="1">
    <citation type="submission" date="2018-06" db="EMBL/GenBank/DDBJ databases">
        <authorList>
            <person name="Zhirakovskaya E."/>
        </authorList>
    </citation>
    <scope>NUCLEOTIDE SEQUENCE</scope>
</reference>
<evidence type="ECO:0008006" key="2">
    <source>
        <dbReference type="Google" id="ProtNLM"/>
    </source>
</evidence>
<gene>
    <name evidence="1" type="ORF">MNBD_GAMMA05-1928</name>
</gene>